<dbReference type="NCBIfam" id="TIGR02365">
    <property type="entry name" value="dha_L_ycgS"/>
    <property type="match status" value="1"/>
</dbReference>
<dbReference type="PANTHER" id="PTHR28629:SF4">
    <property type="entry name" value="TRIOKINASE_FMN CYCLASE"/>
    <property type="match status" value="1"/>
</dbReference>
<evidence type="ECO:0000313" key="4">
    <source>
        <dbReference type="EMBL" id="MFC5911243.1"/>
    </source>
</evidence>
<name>A0ABW1GB30_9ACTN</name>
<dbReference type="Proteomes" id="UP001596174">
    <property type="component" value="Unassembled WGS sequence"/>
</dbReference>
<feature type="domain" description="DhaL" evidence="3">
    <location>
        <begin position="6"/>
        <end position="140"/>
    </location>
</feature>
<accession>A0ABW1GB30</accession>
<protein>
    <submittedName>
        <fullName evidence="4">Dihydroxyacetone kinase subunit DhaL</fullName>
        <ecNumber evidence="4">2.7.1.121</ecNumber>
    </submittedName>
</protein>
<proteinExistence type="predicted"/>
<dbReference type="InterPro" id="IPR050861">
    <property type="entry name" value="Dihydroxyacetone_Kinase"/>
</dbReference>
<dbReference type="InterPro" id="IPR036117">
    <property type="entry name" value="DhaL_dom_sf"/>
</dbReference>
<dbReference type="EMBL" id="JBHSQJ010000151">
    <property type="protein sequence ID" value="MFC5911243.1"/>
    <property type="molecule type" value="Genomic_DNA"/>
</dbReference>
<keyword evidence="2 4" id="KW-0418">Kinase</keyword>
<sequence>MDLDLALAHAWIAAAAARVDAEADRLTALDAAIGDGDHGANLRRGFAAVRDAEGETPGEYLVSVGRTLISSVGGASGPLYGSAFRALGKALGESPAVDAARLGEGMAAAVAAVQRLGGAQPGDKTMVDALGPAAEAFAAR</sequence>
<dbReference type="InterPro" id="IPR004007">
    <property type="entry name" value="DhaL_dom"/>
</dbReference>
<dbReference type="GO" id="GO:0047324">
    <property type="term" value="F:phosphoenolpyruvate-glycerone phosphotransferase activity"/>
    <property type="evidence" value="ECO:0007669"/>
    <property type="project" value="UniProtKB-EC"/>
</dbReference>
<keyword evidence="5" id="KW-1185">Reference proteome</keyword>
<evidence type="ECO:0000256" key="1">
    <source>
        <dbReference type="ARBA" id="ARBA00022679"/>
    </source>
</evidence>
<dbReference type="EC" id="2.7.1.121" evidence="4"/>
<dbReference type="RefSeq" id="WP_380589860.1">
    <property type="nucleotide sequence ID" value="NZ_JBHSQJ010000151.1"/>
</dbReference>
<dbReference type="Pfam" id="PF02734">
    <property type="entry name" value="Dak2"/>
    <property type="match status" value="1"/>
</dbReference>
<keyword evidence="1 4" id="KW-0808">Transferase</keyword>
<dbReference type="PROSITE" id="PS51480">
    <property type="entry name" value="DHAL"/>
    <property type="match status" value="1"/>
</dbReference>
<dbReference type="InterPro" id="IPR012737">
    <property type="entry name" value="DhaK_L_YcgS"/>
</dbReference>
<evidence type="ECO:0000256" key="2">
    <source>
        <dbReference type="ARBA" id="ARBA00022777"/>
    </source>
</evidence>
<evidence type="ECO:0000313" key="5">
    <source>
        <dbReference type="Proteomes" id="UP001596174"/>
    </source>
</evidence>
<dbReference type="SMART" id="SM01120">
    <property type="entry name" value="Dak2"/>
    <property type="match status" value="1"/>
</dbReference>
<reference evidence="5" key="1">
    <citation type="journal article" date="2019" name="Int. J. Syst. Evol. Microbiol.">
        <title>The Global Catalogue of Microorganisms (GCM) 10K type strain sequencing project: providing services to taxonomists for standard genome sequencing and annotation.</title>
        <authorList>
            <consortium name="The Broad Institute Genomics Platform"/>
            <consortium name="The Broad Institute Genome Sequencing Center for Infectious Disease"/>
            <person name="Wu L."/>
            <person name="Ma J."/>
        </authorList>
    </citation>
    <scope>NUCLEOTIDE SEQUENCE [LARGE SCALE GENOMIC DNA]</scope>
    <source>
        <strain evidence="5">JCM 4816</strain>
    </source>
</reference>
<dbReference type="Gene3D" id="1.25.40.340">
    <property type="match status" value="1"/>
</dbReference>
<feature type="non-terminal residue" evidence="4">
    <location>
        <position position="140"/>
    </location>
</feature>
<organism evidence="4 5">
    <name type="scientific">Streptacidiphilus monticola</name>
    <dbReference type="NCBI Taxonomy" id="2161674"/>
    <lineage>
        <taxon>Bacteria</taxon>
        <taxon>Bacillati</taxon>
        <taxon>Actinomycetota</taxon>
        <taxon>Actinomycetes</taxon>
        <taxon>Kitasatosporales</taxon>
        <taxon>Streptomycetaceae</taxon>
        <taxon>Streptacidiphilus</taxon>
    </lineage>
</organism>
<comment type="caution">
    <text evidence="4">The sequence shown here is derived from an EMBL/GenBank/DDBJ whole genome shotgun (WGS) entry which is preliminary data.</text>
</comment>
<dbReference type="SUPFAM" id="SSF101473">
    <property type="entry name" value="DhaL-like"/>
    <property type="match status" value="1"/>
</dbReference>
<dbReference type="PANTHER" id="PTHR28629">
    <property type="entry name" value="TRIOKINASE/FMN CYCLASE"/>
    <property type="match status" value="1"/>
</dbReference>
<evidence type="ECO:0000259" key="3">
    <source>
        <dbReference type="PROSITE" id="PS51480"/>
    </source>
</evidence>
<gene>
    <name evidence="4" type="primary">dhaL</name>
    <name evidence="4" type="ORF">ACFP3V_29065</name>
</gene>